<protein>
    <submittedName>
        <fullName evidence="2">Uncharacterized protein</fullName>
    </submittedName>
</protein>
<name>X1L115_9ZZZZ</name>
<dbReference type="EMBL" id="BARV01011830">
    <property type="protein sequence ID" value="GAI12668.1"/>
    <property type="molecule type" value="Genomic_DNA"/>
</dbReference>
<gene>
    <name evidence="2" type="ORF">S06H3_22226</name>
</gene>
<evidence type="ECO:0000313" key="2">
    <source>
        <dbReference type="EMBL" id="GAI12668.1"/>
    </source>
</evidence>
<sequence>MNTNNNKLTRNINNIDNENKNFSNSNPLKRFKPKSREELLALDLANALEDRKALALYLSYAKRHPEDAQSE</sequence>
<accession>X1L115</accession>
<organism evidence="2">
    <name type="scientific">marine sediment metagenome</name>
    <dbReference type="NCBI Taxonomy" id="412755"/>
    <lineage>
        <taxon>unclassified sequences</taxon>
        <taxon>metagenomes</taxon>
        <taxon>ecological metagenomes</taxon>
    </lineage>
</organism>
<dbReference type="AlphaFoldDB" id="X1L115"/>
<feature type="region of interest" description="Disordered" evidence="1">
    <location>
        <begin position="1"/>
        <end position="30"/>
    </location>
</feature>
<feature type="compositionally biased region" description="Low complexity" evidence="1">
    <location>
        <begin position="1"/>
        <end position="26"/>
    </location>
</feature>
<proteinExistence type="predicted"/>
<comment type="caution">
    <text evidence="2">The sequence shown here is derived from an EMBL/GenBank/DDBJ whole genome shotgun (WGS) entry which is preliminary data.</text>
</comment>
<reference evidence="2" key="1">
    <citation type="journal article" date="2014" name="Front. Microbiol.">
        <title>High frequency of phylogenetically diverse reductive dehalogenase-homologous genes in deep subseafloor sedimentary metagenomes.</title>
        <authorList>
            <person name="Kawai M."/>
            <person name="Futagami T."/>
            <person name="Toyoda A."/>
            <person name="Takaki Y."/>
            <person name="Nishi S."/>
            <person name="Hori S."/>
            <person name="Arai W."/>
            <person name="Tsubouchi T."/>
            <person name="Morono Y."/>
            <person name="Uchiyama I."/>
            <person name="Ito T."/>
            <person name="Fujiyama A."/>
            <person name="Inagaki F."/>
            <person name="Takami H."/>
        </authorList>
    </citation>
    <scope>NUCLEOTIDE SEQUENCE</scope>
    <source>
        <strain evidence="2">Expedition CK06-06</strain>
    </source>
</reference>
<evidence type="ECO:0000256" key="1">
    <source>
        <dbReference type="SAM" id="MobiDB-lite"/>
    </source>
</evidence>